<reference evidence="1" key="1">
    <citation type="submission" date="2021-01" db="EMBL/GenBank/DDBJ databases">
        <authorList>
            <consortium name="Aspergillus luchuensis mut. kawachii IFO 4304 genome sequencing consortium"/>
            <person name="Kazuki M."/>
            <person name="Futagami T."/>
        </authorList>
    </citation>
    <scope>NUCLEOTIDE SEQUENCE</scope>
    <source>
        <strain evidence="1">IFO 4308</strain>
    </source>
</reference>
<organism evidence="1 2">
    <name type="scientific">Aspergillus kawachii</name>
    <name type="common">White koji mold</name>
    <name type="synonym">Aspergillus awamori var. kawachi</name>
    <dbReference type="NCBI Taxonomy" id="1069201"/>
    <lineage>
        <taxon>Eukaryota</taxon>
        <taxon>Fungi</taxon>
        <taxon>Dikarya</taxon>
        <taxon>Ascomycota</taxon>
        <taxon>Pezizomycotina</taxon>
        <taxon>Eurotiomycetes</taxon>
        <taxon>Eurotiomycetidae</taxon>
        <taxon>Eurotiales</taxon>
        <taxon>Aspergillaceae</taxon>
        <taxon>Aspergillus</taxon>
        <taxon>Aspergillus subgen. Circumdati</taxon>
    </lineage>
</organism>
<keyword evidence="2" id="KW-1185">Reference proteome</keyword>
<evidence type="ECO:0000313" key="1">
    <source>
        <dbReference type="EMBL" id="BCS01536.1"/>
    </source>
</evidence>
<proteinExistence type="predicted"/>
<sequence length="100" mass="10931">MWEKAVRESPPASSGIGAWGYPSIKGDGFIAQPHSGNRYMADGLYVEWLLEIVSHNSGTMPGAKDACLSHHALGARVNRAEIYSVRAKSFEIEQENEGKI</sequence>
<dbReference type="AlphaFoldDB" id="A0A7R7WEY1"/>
<protein>
    <submittedName>
        <fullName evidence="1">Uncharacterized protein</fullName>
    </submittedName>
</protein>
<dbReference type="GeneID" id="64962857"/>
<accession>A0A7R7WEY1</accession>
<dbReference type="EMBL" id="AP024429">
    <property type="protein sequence ID" value="BCS01536.1"/>
    <property type="molecule type" value="Genomic_DNA"/>
</dbReference>
<evidence type="ECO:0000313" key="2">
    <source>
        <dbReference type="Proteomes" id="UP000661280"/>
    </source>
</evidence>
<name>A0A7R7WEY1_ASPKA</name>
<dbReference type="Proteomes" id="UP000661280">
    <property type="component" value="Chromosome 5"/>
</dbReference>
<reference evidence="1" key="2">
    <citation type="submission" date="2021-02" db="EMBL/GenBank/DDBJ databases">
        <title>Aspergillus luchuensis mut. kawachii IFO 4304 genome sequence.</title>
        <authorList>
            <person name="Mori K."/>
            <person name="Kadooka C."/>
            <person name="Goto M."/>
            <person name="Futagami T."/>
        </authorList>
    </citation>
    <scope>NUCLEOTIDE SEQUENCE</scope>
    <source>
        <strain evidence="1">IFO 4308</strain>
    </source>
</reference>
<dbReference type="RefSeq" id="XP_041545298.1">
    <property type="nucleotide sequence ID" value="XM_041691854.1"/>
</dbReference>
<gene>
    <name evidence="1" type="ORF">AKAW2_51877S</name>
</gene>
<dbReference type="KEGG" id="aluc:AKAW2_51877S"/>